<organism evidence="2 3">
    <name type="scientific">Streptomyces glaucescens</name>
    <dbReference type="NCBI Taxonomy" id="1907"/>
    <lineage>
        <taxon>Bacteria</taxon>
        <taxon>Bacillati</taxon>
        <taxon>Actinomycetota</taxon>
        <taxon>Actinomycetes</taxon>
        <taxon>Kitasatosporales</taxon>
        <taxon>Streptomycetaceae</taxon>
        <taxon>Streptomyces</taxon>
    </lineage>
</organism>
<accession>A0A089XG19</accession>
<dbReference type="EMBL" id="CP009438">
    <property type="protein sequence ID" value="AIS02259.1"/>
    <property type="molecule type" value="Genomic_DNA"/>
</dbReference>
<evidence type="ECO:0000256" key="1">
    <source>
        <dbReference type="SAM" id="MobiDB-lite"/>
    </source>
</evidence>
<proteinExistence type="predicted"/>
<feature type="region of interest" description="Disordered" evidence="1">
    <location>
        <begin position="49"/>
        <end position="78"/>
    </location>
</feature>
<dbReference type="AlphaFoldDB" id="A0A089XG19"/>
<protein>
    <submittedName>
        <fullName evidence="2">Uncharacterized protein</fullName>
    </submittedName>
</protein>
<keyword evidence="3" id="KW-1185">Reference proteome</keyword>
<gene>
    <name evidence="2" type="ORF">SGLAU_31625</name>
</gene>
<sequence length="78" mass="8431">MTAIPEGRDWTRMRRADFDDTAPLDLVDAAVCRPVPAVPDECGTQALFGADPEPAHPRRVRTPAPAPAEDTGDTDTLF</sequence>
<dbReference type="KEGG" id="sgu:SGLAU_31625"/>
<evidence type="ECO:0000313" key="3">
    <source>
        <dbReference type="Proteomes" id="UP000029482"/>
    </source>
</evidence>
<name>A0A089XG19_STRGA</name>
<dbReference type="Proteomes" id="UP000029482">
    <property type="component" value="Chromosome"/>
</dbReference>
<reference evidence="3" key="1">
    <citation type="journal article" date="2015" name="J. Biotechnol.">
        <title>Complete genome sequence of the actinobacterium Streptomyces glaucescens GLA.O (DSM 40922) consisting of a linear chromosome and one linear plasmid.</title>
        <authorList>
            <person name="Ortseifen V."/>
            <person name="Winkler A."/>
            <person name="Albersmeier A."/>
            <person name="Wendler S."/>
            <person name="Puhler A."/>
            <person name="Kalinowski J."/>
            <person name="Ruckert C."/>
        </authorList>
    </citation>
    <scope>NUCLEOTIDE SEQUENCE [LARGE SCALE GENOMIC DNA]</scope>
    <source>
        <strain evidence="3">DSM 40922 / GLA O</strain>
    </source>
</reference>
<evidence type="ECO:0000313" key="2">
    <source>
        <dbReference type="EMBL" id="AIS02259.1"/>
    </source>
</evidence>
<dbReference type="RefSeq" id="WP_043505930.1">
    <property type="nucleotide sequence ID" value="NZ_CP009438.1"/>
</dbReference>
<dbReference type="HOGENOM" id="CLU_197627_0_0_11"/>